<dbReference type="EMBL" id="PNBA02000003">
    <property type="protein sequence ID" value="KAG6429092.1"/>
    <property type="molecule type" value="Genomic_DNA"/>
</dbReference>
<comment type="similarity">
    <text evidence="6">Belongs to the major facilitator superfamily. Phosphate:H(+) symporter (TC 2.A.1.9) family.</text>
</comment>
<keyword evidence="5 7" id="KW-0472">Membrane</keyword>
<evidence type="ECO:0000256" key="5">
    <source>
        <dbReference type="ARBA" id="ARBA00023136"/>
    </source>
</evidence>
<dbReference type="GO" id="GO:0016020">
    <property type="term" value="C:membrane"/>
    <property type="evidence" value="ECO:0007669"/>
    <property type="project" value="UniProtKB-SubCell"/>
</dbReference>
<accession>A0A8X9A455</accession>
<reference evidence="8" key="2">
    <citation type="submission" date="2020-08" db="EMBL/GenBank/DDBJ databases">
        <title>Plant Genome Project.</title>
        <authorList>
            <person name="Zhang R.-G."/>
        </authorList>
    </citation>
    <scope>NUCLEOTIDE SEQUENCE</scope>
    <source>
        <strain evidence="8">Huo1</strain>
        <tissue evidence="8">Leaf</tissue>
    </source>
</reference>
<comment type="subcellular location">
    <subcellularLocation>
        <location evidence="1">Membrane</location>
        <topology evidence="1">Multi-pass membrane protein</topology>
    </subcellularLocation>
</comment>
<evidence type="ECO:0000256" key="2">
    <source>
        <dbReference type="ARBA" id="ARBA00005982"/>
    </source>
</evidence>
<comment type="similarity">
    <text evidence="2">Belongs to the major facilitator superfamily. Proton-dependent oligopeptide transporter (POT/PTR) (TC 2.A.17) family.</text>
</comment>
<dbReference type="Proteomes" id="UP000298416">
    <property type="component" value="Unassembled WGS sequence"/>
</dbReference>
<evidence type="ECO:0000313" key="9">
    <source>
        <dbReference type="Proteomes" id="UP000298416"/>
    </source>
</evidence>
<proteinExistence type="inferred from homology"/>
<dbReference type="InterPro" id="IPR036259">
    <property type="entry name" value="MFS_trans_sf"/>
</dbReference>
<evidence type="ECO:0000256" key="3">
    <source>
        <dbReference type="ARBA" id="ARBA00022692"/>
    </source>
</evidence>
<organism evidence="8">
    <name type="scientific">Salvia splendens</name>
    <name type="common">Scarlet sage</name>
    <dbReference type="NCBI Taxonomy" id="180675"/>
    <lineage>
        <taxon>Eukaryota</taxon>
        <taxon>Viridiplantae</taxon>
        <taxon>Streptophyta</taxon>
        <taxon>Embryophyta</taxon>
        <taxon>Tracheophyta</taxon>
        <taxon>Spermatophyta</taxon>
        <taxon>Magnoliopsida</taxon>
        <taxon>eudicotyledons</taxon>
        <taxon>Gunneridae</taxon>
        <taxon>Pentapetalae</taxon>
        <taxon>asterids</taxon>
        <taxon>lamiids</taxon>
        <taxon>Lamiales</taxon>
        <taxon>Lamiaceae</taxon>
        <taxon>Nepetoideae</taxon>
        <taxon>Mentheae</taxon>
        <taxon>Salviinae</taxon>
        <taxon>Salvia</taxon>
        <taxon>Salvia subgen. Calosphace</taxon>
        <taxon>core Calosphace</taxon>
    </lineage>
</organism>
<dbReference type="Pfam" id="PF00854">
    <property type="entry name" value="PTR2"/>
    <property type="match status" value="1"/>
</dbReference>
<keyword evidence="4 7" id="KW-1133">Transmembrane helix</keyword>
<sequence>MLITLVIYDRLFVPLACRHTKNPRGISLLQRMGIGLVLHGVVMATAWLAERRMLSVARENGIFEKDGKVPLSIFILLPQFGLMGVADNFVEVAKLELFYDQKPS</sequence>
<evidence type="ECO:0000313" key="8">
    <source>
        <dbReference type="EMBL" id="KAG6429092.1"/>
    </source>
</evidence>
<evidence type="ECO:0000256" key="1">
    <source>
        <dbReference type="ARBA" id="ARBA00004141"/>
    </source>
</evidence>
<dbReference type="AlphaFoldDB" id="A0A8X9A455"/>
<dbReference type="PANTHER" id="PTHR11654">
    <property type="entry name" value="OLIGOPEPTIDE TRANSPORTER-RELATED"/>
    <property type="match status" value="1"/>
</dbReference>
<evidence type="ECO:0008006" key="10">
    <source>
        <dbReference type="Google" id="ProtNLM"/>
    </source>
</evidence>
<evidence type="ECO:0000256" key="7">
    <source>
        <dbReference type="SAM" id="Phobius"/>
    </source>
</evidence>
<comment type="caution">
    <text evidence="8">The sequence shown here is derived from an EMBL/GenBank/DDBJ whole genome shotgun (WGS) entry which is preliminary data.</text>
</comment>
<keyword evidence="3 7" id="KW-0812">Transmembrane</keyword>
<dbReference type="GO" id="GO:0022857">
    <property type="term" value="F:transmembrane transporter activity"/>
    <property type="evidence" value="ECO:0007669"/>
    <property type="project" value="InterPro"/>
</dbReference>
<keyword evidence="9" id="KW-1185">Reference proteome</keyword>
<evidence type="ECO:0000256" key="4">
    <source>
        <dbReference type="ARBA" id="ARBA00022989"/>
    </source>
</evidence>
<gene>
    <name evidence="8" type="ORF">SASPL_107131</name>
</gene>
<dbReference type="Gene3D" id="1.20.1250.20">
    <property type="entry name" value="MFS general substrate transporter like domains"/>
    <property type="match status" value="1"/>
</dbReference>
<reference evidence="8" key="1">
    <citation type="submission" date="2018-01" db="EMBL/GenBank/DDBJ databases">
        <authorList>
            <person name="Mao J.F."/>
        </authorList>
    </citation>
    <scope>NUCLEOTIDE SEQUENCE</scope>
    <source>
        <strain evidence="8">Huo1</strain>
        <tissue evidence="8">Leaf</tissue>
    </source>
</reference>
<protein>
    <recommendedName>
        <fullName evidence="10">Solute carrier family 15 (Peptide/histidine transporter), member 3/4</fullName>
    </recommendedName>
</protein>
<evidence type="ECO:0000256" key="6">
    <source>
        <dbReference type="ARBA" id="ARBA00044504"/>
    </source>
</evidence>
<name>A0A8X9A455_SALSN</name>
<dbReference type="InterPro" id="IPR000109">
    <property type="entry name" value="POT_fam"/>
</dbReference>
<feature type="transmembrane region" description="Helical" evidence="7">
    <location>
        <begin position="28"/>
        <end position="49"/>
    </location>
</feature>